<proteinExistence type="predicted"/>
<sequence>MASAMHGGVTATYDLAYLNAIMKVEEDFQTEICERMAGEEVEDFDDIELTEEESESVSIETLMQLANDKKLEALSAVFQSKLKNGQDDVQDIYSTLLNSIEKAKTKVNTKKPGSWPHAD</sequence>
<reference evidence="1" key="1">
    <citation type="submission" date="2021-01" db="EMBL/GenBank/DDBJ databases">
        <authorList>
            <person name="Corre E."/>
            <person name="Pelletier E."/>
            <person name="Niang G."/>
            <person name="Scheremetjew M."/>
            <person name="Finn R."/>
            <person name="Kale V."/>
            <person name="Holt S."/>
            <person name="Cochrane G."/>
            <person name="Meng A."/>
            <person name="Brown T."/>
            <person name="Cohen L."/>
        </authorList>
    </citation>
    <scope>NUCLEOTIDE SEQUENCE</scope>
    <source>
        <strain evidence="1">CCMP1381</strain>
    </source>
</reference>
<gene>
    <name evidence="1" type="ORF">DSPE1174_LOCUS3682</name>
</gene>
<accession>A0A7S2AVJ9</accession>
<dbReference type="EMBL" id="HBGS01007014">
    <property type="protein sequence ID" value="CAD9378900.1"/>
    <property type="molecule type" value="Transcribed_RNA"/>
</dbReference>
<organism evidence="1">
    <name type="scientific">Octactis speculum</name>
    <dbReference type="NCBI Taxonomy" id="3111310"/>
    <lineage>
        <taxon>Eukaryota</taxon>
        <taxon>Sar</taxon>
        <taxon>Stramenopiles</taxon>
        <taxon>Ochrophyta</taxon>
        <taxon>Dictyochophyceae</taxon>
        <taxon>Dictyochales</taxon>
        <taxon>Dictyochaceae</taxon>
        <taxon>Octactis</taxon>
    </lineage>
</organism>
<dbReference type="AlphaFoldDB" id="A0A7S2AVJ9"/>
<evidence type="ECO:0000313" key="1">
    <source>
        <dbReference type="EMBL" id="CAD9378900.1"/>
    </source>
</evidence>
<name>A0A7S2AVJ9_9STRA</name>
<protein>
    <submittedName>
        <fullName evidence="1">Uncharacterized protein</fullName>
    </submittedName>
</protein>